<keyword evidence="2" id="KW-0732">Signal</keyword>
<proteinExistence type="predicted"/>
<sequence length="196" mass="21237">MINIKRFSLAAAVTLAVSVTAPHSTSAAPQHGPPKSPPSSGWFNTGPETNNKIFDSGSVHISWGPVYVLPPGPGEDPSWIYYVIRYENYSSTTEELDCEGYSAPDTAKQLIRPTDGDLGEPFTAEKTVCSDTGGQWKGTLEPGETLEQGVWFDEVPPSGATVSVELQDEYGYPGASEYQSPYWERYEGDQTPPDGP</sequence>
<dbReference type="Proteomes" id="UP001500151">
    <property type="component" value="Unassembled WGS sequence"/>
</dbReference>
<feature type="signal peptide" evidence="2">
    <location>
        <begin position="1"/>
        <end position="27"/>
    </location>
</feature>
<name>A0ABN3RN29_9ACTN</name>
<evidence type="ECO:0000256" key="1">
    <source>
        <dbReference type="SAM" id="MobiDB-lite"/>
    </source>
</evidence>
<gene>
    <name evidence="3" type="ORF">GCM10010307_70270</name>
</gene>
<organism evidence="3 4">
    <name type="scientific">Streptomyces vastus</name>
    <dbReference type="NCBI Taxonomy" id="285451"/>
    <lineage>
        <taxon>Bacteria</taxon>
        <taxon>Bacillati</taxon>
        <taxon>Actinomycetota</taxon>
        <taxon>Actinomycetes</taxon>
        <taxon>Kitasatosporales</taxon>
        <taxon>Streptomycetaceae</taxon>
        <taxon>Streptomyces</taxon>
    </lineage>
</organism>
<keyword evidence="4" id="KW-1185">Reference proteome</keyword>
<protein>
    <submittedName>
        <fullName evidence="3">Uncharacterized protein</fullName>
    </submittedName>
</protein>
<feature type="compositionally biased region" description="Polar residues" evidence="1">
    <location>
        <begin position="38"/>
        <end position="48"/>
    </location>
</feature>
<feature type="chain" id="PRO_5047165427" evidence="2">
    <location>
        <begin position="28"/>
        <end position="196"/>
    </location>
</feature>
<reference evidence="3 4" key="1">
    <citation type="journal article" date="2019" name="Int. J. Syst. Evol. Microbiol.">
        <title>The Global Catalogue of Microorganisms (GCM) 10K type strain sequencing project: providing services to taxonomists for standard genome sequencing and annotation.</title>
        <authorList>
            <consortium name="The Broad Institute Genomics Platform"/>
            <consortium name="The Broad Institute Genome Sequencing Center for Infectious Disease"/>
            <person name="Wu L."/>
            <person name="Ma J."/>
        </authorList>
    </citation>
    <scope>NUCLEOTIDE SEQUENCE [LARGE SCALE GENOMIC DNA]</scope>
    <source>
        <strain evidence="3 4">JCM 4524</strain>
    </source>
</reference>
<dbReference type="EMBL" id="BAAASJ010000113">
    <property type="protein sequence ID" value="GAA2656559.1"/>
    <property type="molecule type" value="Genomic_DNA"/>
</dbReference>
<accession>A0ABN3RN29</accession>
<feature type="region of interest" description="Disordered" evidence="1">
    <location>
        <begin position="160"/>
        <end position="196"/>
    </location>
</feature>
<comment type="caution">
    <text evidence="3">The sequence shown here is derived from an EMBL/GenBank/DDBJ whole genome shotgun (WGS) entry which is preliminary data.</text>
</comment>
<evidence type="ECO:0000313" key="3">
    <source>
        <dbReference type="EMBL" id="GAA2656559.1"/>
    </source>
</evidence>
<evidence type="ECO:0000313" key="4">
    <source>
        <dbReference type="Proteomes" id="UP001500151"/>
    </source>
</evidence>
<evidence type="ECO:0000256" key="2">
    <source>
        <dbReference type="SAM" id="SignalP"/>
    </source>
</evidence>
<feature type="region of interest" description="Disordered" evidence="1">
    <location>
        <begin position="24"/>
        <end position="48"/>
    </location>
</feature>